<organism evidence="2 3">
    <name type="scientific">Anopheles melas</name>
    <dbReference type="NCBI Taxonomy" id="34690"/>
    <lineage>
        <taxon>Eukaryota</taxon>
        <taxon>Metazoa</taxon>
        <taxon>Ecdysozoa</taxon>
        <taxon>Arthropoda</taxon>
        <taxon>Hexapoda</taxon>
        <taxon>Insecta</taxon>
        <taxon>Pterygota</taxon>
        <taxon>Neoptera</taxon>
        <taxon>Endopterygota</taxon>
        <taxon>Diptera</taxon>
        <taxon>Nematocera</taxon>
        <taxon>Culicoidea</taxon>
        <taxon>Culicidae</taxon>
        <taxon>Anophelinae</taxon>
        <taxon>Anopheles</taxon>
    </lineage>
</organism>
<feature type="region of interest" description="Disordered" evidence="1">
    <location>
        <begin position="134"/>
        <end position="168"/>
    </location>
</feature>
<dbReference type="Proteomes" id="UP000075902">
    <property type="component" value="Unassembled WGS sequence"/>
</dbReference>
<dbReference type="EnsemblMetazoa" id="AMEC005540-RA">
    <property type="protein sequence ID" value="AMEC005540-PA"/>
    <property type="gene ID" value="AMEC005540"/>
</dbReference>
<accession>A0A182TNI3</accession>
<feature type="compositionally biased region" description="Low complexity" evidence="1">
    <location>
        <begin position="140"/>
        <end position="163"/>
    </location>
</feature>
<proteinExistence type="predicted"/>
<sequence length="185" mass="20069">MRSDVIRCRFANTPVVFGYEFCIQPHALALLGAAMGCAVVEESGKRKATQLGPGALEASGTQHPPPPQQQQPPGALHNLQLKLPLHRTAIDAGCDQGYGSERSPEDELPPPLLLMHETQYIELLTGSTAADCLGTAGPVQQQPGDGTQQQQQQQQQQPYQPTYWTGGNQVVVGPYSFITKGKRRR</sequence>
<dbReference type="AlphaFoldDB" id="A0A182TNI3"/>
<dbReference type="VEuPathDB" id="VectorBase:AMEC005540"/>
<evidence type="ECO:0000256" key="1">
    <source>
        <dbReference type="SAM" id="MobiDB-lite"/>
    </source>
</evidence>
<protein>
    <submittedName>
        <fullName evidence="2">Uncharacterized protein</fullName>
    </submittedName>
</protein>
<evidence type="ECO:0000313" key="3">
    <source>
        <dbReference type="Proteomes" id="UP000075902"/>
    </source>
</evidence>
<feature type="region of interest" description="Disordered" evidence="1">
    <location>
        <begin position="48"/>
        <end position="75"/>
    </location>
</feature>
<evidence type="ECO:0000313" key="2">
    <source>
        <dbReference type="EnsemblMetazoa" id="AMEC005540-PA"/>
    </source>
</evidence>
<keyword evidence="3" id="KW-1185">Reference proteome</keyword>
<dbReference type="STRING" id="34690.A0A182TNI3"/>
<reference evidence="3" key="1">
    <citation type="submission" date="2014-01" db="EMBL/GenBank/DDBJ databases">
        <title>The Genome Sequence of Anopheles melas CM1001059_A (V2).</title>
        <authorList>
            <consortium name="The Broad Institute Genomics Platform"/>
            <person name="Neafsey D.E."/>
            <person name="Besansky N."/>
            <person name="Howell P."/>
            <person name="Walton C."/>
            <person name="Young S.K."/>
            <person name="Zeng Q."/>
            <person name="Gargeya S."/>
            <person name="Fitzgerald M."/>
            <person name="Haas B."/>
            <person name="Abouelleil A."/>
            <person name="Allen A.W."/>
            <person name="Alvarado L."/>
            <person name="Arachchi H.M."/>
            <person name="Berlin A.M."/>
            <person name="Chapman S.B."/>
            <person name="Gainer-Dewar J."/>
            <person name="Goldberg J."/>
            <person name="Griggs A."/>
            <person name="Gujja S."/>
            <person name="Hansen M."/>
            <person name="Howarth C."/>
            <person name="Imamovic A."/>
            <person name="Ireland A."/>
            <person name="Larimer J."/>
            <person name="McCowan C."/>
            <person name="Murphy C."/>
            <person name="Pearson M."/>
            <person name="Poon T.W."/>
            <person name="Priest M."/>
            <person name="Roberts A."/>
            <person name="Saif S."/>
            <person name="Shea T."/>
            <person name="Sisk P."/>
            <person name="Sykes S."/>
            <person name="Wortman J."/>
            <person name="Nusbaum C."/>
            <person name="Birren B."/>
        </authorList>
    </citation>
    <scope>NUCLEOTIDE SEQUENCE [LARGE SCALE GENOMIC DNA]</scope>
    <source>
        <strain evidence="3">CM1001059</strain>
    </source>
</reference>
<name>A0A182TNI3_9DIPT</name>
<reference evidence="2" key="2">
    <citation type="submission" date="2020-05" db="UniProtKB">
        <authorList>
            <consortium name="EnsemblMetazoa"/>
        </authorList>
    </citation>
    <scope>IDENTIFICATION</scope>
    <source>
        <strain evidence="2">CM1001059</strain>
    </source>
</reference>